<comment type="similarity">
    <text evidence="1">Belongs to the 5'-nucleotidase family.</text>
</comment>
<name>A0ABN3Q258_9ACTN</name>
<gene>
    <name evidence="4" type="ORF">GCM10009863_27840</name>
</gene>
<keyword evidence="1" id="KW-0732">Signal</keyword>
<dbReference type="InterPro" id="IPR006179">
    <property type="entry name" value="5_nucleotidase/apyrase"/>
</dbReference>
<dbReference type="PANTHER" id="PTHR11575:SF24">
    <property type="entry name" value="5'-NUCLEOTIDASE"/>
    <property type="match status" value="1"/>
</dbReference>
<accession>A0ABN3Q258</accession>
<proteinExistence type="inferred from homology"/>
<dbReference type="PANTHER" id="PTHR11575">
    <property type="entry name" value="5'-NUCLEOTIDASE-RELATED"/>
    <property type="match status" value="1"/>
</dbReference>
<dbReference type="InterPro" id="IPR036907">
    <property type="entry name" value="5'-Nucleotdase_C_sf"/>
</dbReference>
<evidence type="ECO:0000256" key="1">
    <source>
        <dbReference type="RuleBase" id="RU362119"/>
    </source>
</evidence>
<keyword evidence="1" id="KW-0378">Hydrolase</keyword>
<dbReference type="PRINTS" id="PR01607">
    <property type="entry name" value="APYRASEFAMLY"/>
</dbReference>
<dbReference type="InterPro" id="IPR008334">
    <property type="entry name" value="5'-Nucleotdase_C"/>
</dbReference>
<feature type="region of interest" description="Disordered" evidence="2">
    <location>
        <begin position="179"/>
        <end position="216"/>
    </location>
</feature>
<feature type="compositionally biased region" description="Basic and acidic residues" evidence="2">
    <location>
        <begin position="144"/>
        <end position="158"/>
    </location>
</feature>
<comment type="caution">
    <text evidence="4">The sequence shown here is derived from an EMBL/GenBank/DDBJ whole genome shotgun (WGS) entry which is preliminary data.</text>
</comment>
<keyword evidence="1" id="KW-0547">Nucleotide-binding</keyword>
<dbReference type="Gene3D" id="3.90.780.10">
    <property type="entry name" value="5'-Nucleotidase, C-terminal domain"/>
    <property type="match status" value="1"/>
</dbReference>
<dbReference type="EMBL" id="BAAARJ010000008">
    <property type="protein sequence ID" value="GAA2612533.1"/>
    <property type="molecule type" value="Genomic_DNA"/>
</dbReference>
<organism evidence="4 5">
    <name type="scientific">Streptomyces axinellae</name>
    <dbReference type="NCBI Taxonomy" id="552788"/>
    <lineage>
        <taxon>Bacteria</taxon>
        <taxon>Bacillati</taxon>
        <taxon>Actinomycetota</taxon>
        <taxon>Actinomycetes</taxon>
        <taxon>Kitasatosporales</taxon>
        <taxon>Streptomycetaceae</taxon>
        <taxon>Streptomyces</taxon>
    </lineage>
</organism>
<keyword evidence="5" id="KW-1185">Reference proteome</keyword>
<protein>
    <submittedName>
        <fullName evidence="4">Bifunctional metallophosphatase/5'-nucleotidase</fullName>
    </submittedName>
</protein>
<dbReference type="SUPFAM" id="SSF55816">
    <property type="entry name" value="5'-nucleotidase (syn. UDP-sugar hydrolase), C-terminal domain"/>
    <property type="match status" value="1"/>
</dbReference>
<dbReference type="InterPro" id="IPR029052">
    <property type="entry name" value="Metallo-depent_PP-like"/>
</dbReference>
<dbReference type="Pfam" id="PF02872">
    <property type="entry name" value="5_nucleotid_C"/>
    <property type="match status" value="1"/>
</dbReference>
<feature type="chain" id="PRO_5044998528" evidence="1">
    <location>
        <begin position="20"/>
        <end position="619"/>
    </location>
</feature>
<evidence type="ECO:0000259" key="3">
    <source>
        <dbReference type="Pfam" id="PF02872"/>
    </source>
</evidence>
<feature type="region of interest" description="Disordered" evidence="2">
    <location>
        <begin position="144"/>
        <end position="164"/>
    </location>
</feature>
<dbReference type="Proteomes" id="UP001501447">
    <property type="component" value="Unassembled WGS sequence"/>
</dbReference>
<evidence type="ECO:0000256" key="2">
    <source>
        <dbReference type="SAM" id="MobiDB-lite"/>
    </source>
</evidence>
<evidence type="ECO:0000313" key="4">
    <source>
        <dbReference type="EMBL" id="GAA2612533.1"/>
    </source>
</evidence>
<dbReference type="Gene3D" id="3.60.21.10">
    <property type="match status" value="1"/>
</dbReference>
<reference evidence="4 5" key="1">
    <citation type="journal article" date="2019" name="Int. J. Syst. Evol. Microbiol.">
        <title>The Global Catalogue of Microorganisms (GCM) 10K type strain sequencing project: providing services to taxonomists for standard genome sequencing and annotation.</title>
        <authorList>
            <consortium name="The Broad Institute Genomics Platform"/>
            <consortium name="The Broad Institute Genome Sequencing Center for Infectious Disease"/>
            <person name="Wu L."/>
            <person name="Ma J."/>
        </authorList>
    </citation>
    <scope>NUCLEOTIDE SEQUENCE [LARGE SCALE GENOMIC DNA]</scope>
    <source>
        <strain evidence="4 5">JCM 16373</strain>
    </source>
</reference>
<feature type="domain" description="5'-Nucleotidase C-terminal" evidence="3">
    <location>
        <begin position="415"/>
        <end position="580"/>
    </location>
</feature>
<dbReference type="SUPFAM" id="SSF56300">
    <property type="entry name" value="Metallo-dependent phosphatases"/>
    <property type="match status" value="1"/>
</dbReference>
<sequence>MAGAGAVLALVPALTAASAASPPSGPAPGGGRTTTVQLLAVNDLHGNLDAVEGPAGAVYRDGPGGEPERVQAGGVPRLATLLDRARGTAKGAASLTVGGGDMIGGSPLLSAAYHDEPTVEALETVGLDVSSVGNHEFDEGPRELARMDKGGCHPKDGCADPQRPYDGADFPYLAANVLPRTDTGKSGAGKAESAKADPRKAPGAKSPSRRAEARKARKPILPPYWIKKLPSGERIGFIGLTTKDTPSAVSASMTRDLVFEDEVRTIDRYADELDRKGVKAVVALVHEGAEPPGKTYDADCDKDGPASGLNGRIKGIAAKASPKVDLFVTGHSHEAYVCTVEDPAGNPRLVTQAASFGRTFTDLRFDLDRSTGELVRSSASARNHIVPLDTPRQRKTDRIVEKWRQRSAELADKPVGHISDDIPGRGSDRPETPLGDLITDTQAEATRAEGAQLALLNWGGMRSDLVYRTSGKEGDGVVTYGEAFRVQPFDNPLVTMTLTGKQLIEVLRQQFSGANAGYPQVLQLSDALRFDADMSREGADRLLADTVRVDGKPVDPSGSYRVTVNDFLAEGGNGFTVFKEGTHRESTTTDLAAFTDYLKTRSSAAKPIAPPKADRITWH</sequence>
<feature type="signal peptide" evidence="1">
    <location>
        <begin position="1"/>
        <end position="19"/>
    </location>
</feature>
<evidence type="ECO:0000313" key="5">
    <source>
        <dbReference type="Proteomes" id="UP001501447"/>
    </source>
</evidence>